<evidence type="ECO:0000313" key="4">
    <source>
        <dbReference type="Proteomes" id="UP001253439"/>
    </source>
</evidence>
<dbReference type="InterPro" id="IPR006311">
    <property type="entry name" value="TAT_signal"/>
</dbReference>
<dbReference type="SUPFAM" id="SSF53822">
    <property type="entry name" value="Periplasmic binding protein-like I"/>
    <property type="match status" value="1"/>
</dbReference>
<dbReference type="InterPro" id="IPR028082">
    <property type="entry name" value="Peripla_BP_I"/>
</dbReference>
<dbReference type="EMBL" id="JAMQOM010000001">
    <property type="protein sequence ID" value="MDS0220178.1"/>
    <property type="molecule type" value="Genomic_DNA"/>
</dbReference>
<keyword evidence="4" id="KW-1185">Reference proteome</keyword>
<dbReference type="PROSITE" id="PS51257">
    <property type="entry name" value="PROKAR_LIPOPROTEIN"/>
    <property type="match status" value="1"/>
</dbReference>
<protein>
    <submittedName>
        <fullName evidence="3">ABC transporter substrate-binding protein</fullName>
    </submittedName>
</protein>
<keyword evidence="1" id="KW-0732">Signal</keyword>
<evidence type="ECO:0000313" key="3">
    <source>
        <dbReference type="EMBL" id="MDS0220178.1"/>
    </source>
</evidence>
<dbReference type="PROSITE" id="PS51318">
    <property type="entry name" value="TAT"/>
    <property type="match status" value="1"/>
</dbReference>
<dbReference type="RefSeq" id="WP_310894871.1">
    <property type="nucleotide sequence ID" value="NZ_JAMQOM010000001.1"/>
</dbReference>
<reference evidence="3 4" key="1">
    <citation type="submission" date="2022-06" db="EMBL/GenBank/DDBJ databases">
        <title>Haloarcula sp. a new haloarchaeum isolate from saline soil.</title>
        <authorList>
            <person name="Strakova D."/>
            <person name="Galisteo C."/>
            <person name="Sanchez-Porro C."/>
            <person name="Ventosa A."/>
        </authorList>
    </citation>
    <scope>NUCLEOTIDE SEQUENCE [LARGE SCALE GENOMIC DNA]</scope>
    <source>
        <strain evidence="3 4">S1AR25-5A</strain>
    </source>
</reference>
<dbReference type="Gene3D" id="3.40.50.2300">
    <property type="match status" value="2"/>
</dbReference>
<accession>A0AAE4EU70</accession>
<dbReference type="AlphaFoldDB" id="A0AAE4EU70"/>
<dbReference type="Proteomes" id="UP001253439">
    <property type="component" value="Unassembled WGS sequence"/>
</dbReference>
<dbReference type="InterPro" id="IPR051010">
    <property type="entry name" value="BCAA_transport"/>
</dbReference>
<organism evidence="3 4">
    <name type="scientific">Haloarcula terrestris</name>
    <dbReference type="NCBI Taxonomy" id="2950533"/>
    <lineage>
        <taxon>Archaea</taxon>
        <taxon>Methanobacteriati</taxon>
        <taxon>Methanobacteriota</taxon>
        <taxon>Stenosarchaea group</taxon>
        <taxon>Halobacteria</taxon>
        <taxon>Halobacteriales</taxon>
        <taxon>Haloarculaceae</taxon>
        <taxon>Haloarcula</taxon>
    </lineage>
</organism>
<name>A0AAE4EU70_9EURY</name>
<gene>
    <name evidence="3" type="ORF">NDI54_02310</name>
</gene>
<evidence type="ECO:0000256" key="1">
    <source>
        <dbReference type="ARBA" id="ARBA00022729"/>
    </source>
</evidence>
<evidence type="ECO:0000259" key="2">
    <source>
        <dbReference type="Pfam" id="PF13458"/>
    </source>
</evidence>
<dbReference type="PANTHER" id="PTHR30483">
    <property type="entry name" value="LEUCINE-SPECIFIC-BINDING PROTEIN"/>
    <property type="match status" value="1"/>
</dbReference>
<feature type="domain" description="Leucine-binding protein" evidence="2">
    <location>
        <begin position="56"/>
        <end position="411"/>
    </location>
</feature>
<proteinExistence type="predicted"/>
<dbReference type="InterPro" id="IPR028081">
    <property type="entry name" value="Leu-bd"/>
</dbReference>
<dbReference type="Pfam" id="PF13458">
    <property type="entry name" value="Peripla_BP_6"/>
    <property type="match status" value="1"/>
</dbReference>
<dbReference type="PANTHER" id="PTHR30483:SF6">
    <property type="entry name" value="PERIPLASMIC BINDING PROTEIN OF ABC TRANSPORTER FOR NATURAL AMINO ACIDS"/>
    <property type="match status" value="1"/>
</dbReference>
<comment type="caution">
    <text evidence="3">The sequence shown here is derived from an EMBL/GenBank/DDBJ whole genome shotgun (WGS) entry which is preliminary data.</text>
</comment>
<sequence length="452" mass="47518">MDWSGERSTVTRREVLRVAGAGSIAGLAGCSGGSSRTTPTSTATQYANQPVGADRVTFGFTLPQSGPFSPVGDPQQRGFKLAVKHLNGGGAWVGTEEWAALSGDGLLGRTVESAVADTGSSAETARSAAERLIDQDGAVMIAGGGSTNTGRALLDYCPSRGVVHMLGFAPGTSSTGSDCSRYGFQEMHNSRMAADALAPVVTERFGKDISYYQLHADTDFGVTQAEQFDRRLESAGWNGMGSAETRVGTKDFRPQLKEATTADSDVVVLSYHGRDAATVLDQATEELSEETGIVMPIVTRELARSAGASMTGVVGTIPWDHRVDAPLSAAFTDAFENAYVGDQIRLPSGQARLAYAQTLQYAAAVERAGTFEPPAVIRELEDTTYQAGLGEATLRACDHQSIRPVPVVEGPQEGPAVLDLVQVSSDVSYGCSEAPANECTDLGPYEPETTDS</sequence>